<dbReference type="HOGENOM" id="CLU_1512002_0_0_1"/>
<keyword evidence="2" id="KW-0732">Signal</keyword>
<feature type="chain" id="PRO_5003174581" evidence="2">
    <location>
        <begin position="19"/>
        <end position="178"/>
    </location>
</feature>
<proteinExistence type="predicted"/>
<sequence>MPRIKLLLLLIIFHFAIPEKIPLNSESCAPGNFVHERKALYYSWSRMVVGYVDTWKSKECVSGNSNPLSCGITYFYVAIINFEDDKGNNRIDASKLTVKCSDNMIYSATELPKGVEPNILYKSYLNCQGDITVDYVPPHMVYLKFILIKAMFLSQDIFLYLLICVIFVEMFNRIMFIV</sequence>
<evidence type="ECO:0000256" key="1">
    <source>
        <dbReference type="SAM" id="Phobius"/>
    </source>
</evidence>
<protein>
    <submittedName>
        <fullName evidence="3">Uncharacterized protein</fullName>
    </submittedName>
</protein>
<gene>
    <name evidence="3" type="ORF">CRE_01715</name>
</gene>
<accession>E3LF33</accession>
<keyword evidence="1" id="KW-0812">Transmembrane</keyword>
<dbReference type="InParanoid" id="E3LF33"/>
<feature type="transmembrane region" description="Helical" evidence="1">
    <location>
        <begin position="157"/>
        <end position="176"/>
    </location>
</feature>
<name>E3LF33_CAERE</name>
<dbReference type="AlphaFoldDB" id="E3LF33"/>
<dbReference type="CTD" id="9822574"/>
<evidence type="ECO:0000256" key="2">
    <source>
        <dbReference type="SAM" id="SignalP"/>
    </source>
</evidence>
<keyword evidence="1" id="KW-1133">Transmembrane helix</keyword>
<reference evidence="3" key="1">
    <citation type="submission" date="2007-07" db="EMBL/GenBank/DDBJ databases">
        <title>PCAP assembly of the Caenorhabditis remanei genome.</title>
        <authorList>
            <consortium name="The Caenorhabditis remanei Sequencing Consortium"/>
            <person name="Wilson R.K."/>
        </authorList>
    </citation>
    <scope>NUCLEOTIDE SEQUENCE [LARGE SCALE GENOMIC DNA]</scope>
    <source>
        <strain evidence="3">PB4641</strain>
    </source>
</reference>
<feature type="signal peptide" evidence="2">
    <location>
        <begin position="1"/>
        <end position="18"/>
    </location>
</feature>
<organism evidence="4">
    <name type="scientific">Caenorhabditis remanei</name>
    <name type="common">Caenorhabditis vulgaris</name>
    <dbReference type="NCBI Taxonomy" id="31234"/>
    <lineage>
        <taxon>Eukaryota</taxon>
        <taxon>Metazoa</taxon>
        <taxon>Ecdysozoa</taxon>
        <taxon>Nematoda</taxon>
        <taxon>Chromadorea</taxon>
        <taxon>Rhabditida</taxon>
        <taxon>Rhabditina</taxon>
        <taxon>Rhabditomorpha</taxon>
        <taxon>Rhabditoidea</taxon>
        <taxon>Rhabditidae</taxon>
        <taxon>Peloderinae</taxon>
        <taxon>Caenorhabditis</taxon>
    </lineage>
</organism>
<dbReference type="KEGG" id="crq:GCK72_005287"/>
<dbReference type="Proteomes" id="UP000008281">
    <property type="component" value="Unassembled WGS sequence"/>
</dbReference>
<dbReference type="RefSeq" id="XP_003117202.2">
    <property type="nucleotide sequence ID" value="XM_003117154.2"/>
</dbReference>
<evidence type="ECO:0000313" key="4">
    <source>
        <dbReference type="Proteomes" id="UP000008281"/>
    </source>
</evidence>
<keyword evidence="1" id="KW-0472">Membrane</keyword>
<dbReference type="GeneID" id="9822574"/>
<evidence type="ECO:0000313" key="3">
    <source>
        <dbReference type="EMBL" id="EFO86068.1"/>
    </source>
</evidence>
<keyword evidence="4" id="KW-1185">Reference proteome</keyword>
<dbReference type="EMBL" id="DS268408">
    <property type="protein sequence ID" value="EFO86068.1"/>
    <property type="molecule type" value="Genomic_DNA"/>
</dbReference>